<dbReference type="NCBIfam" id="NF002964">
    <property type="entry name" value="PRK03635.1"/>
    <property type="match status" value="1"/>
</dbReference>
<dbReference type="Pfam" id="PF03466">
    <property type="entry name" value="LysR_substrate"/>
    <property type="match status" value="1"/>
</dbReference>
<evidence type="ECO:0000259" key="5">
    <source>
        <dbReference type="PROSITE" id="PS50931"/>
    </source>
</evidence>
<evidence type="ECO:0000256" key="4">
    <source>
        <dbReference type="ARBA" id="ARBA00023163"/>
    </source>
</evidence>
<evidence type="ECO:0000256" key="3">
    <source>
        <dbReference type="ARBA" id="ARBA00023125"/>
    </source>
</evidence>
<dbReference type="EMBL" id="VFOR01000001">
    <property type="protein sequence ID" value="TQL63510.1"/>
    <property type="molecule type" value="Genomic_DNA"/>
</dbReference>
<dbReference type="InterPro" id="IPR050176">
    <property type="entry name" value="LTTR"/>
</dbReference>
<dbReference type="PROSITE" id="PS50931">
    <property type="entry name" value="HTH_LYSR"/>
    <property type="match status" value="1"/>
</dbReference>
<comment type="similarity">
    <text evidence="1">Belongs to the LysR transcriptional regulatory family.</text>
</comment>
<comment type="caution">
    <text evidence="6">The sequence shown here is derived from an EMBL/GenBank/DDBJ whole genome shotgun (WGS) entry which is preliminary data.</text>
</comment>
<evidence type="ECO:0000256" key="2">
    <source>
        <dbReference type="ARBA" id="ARBA00023015"/>
    </source>
</evidence>
<dbReference type="GO" id="GO:0003700">
    <property type="term" value="F:DNA-binding transcription factor activity"/>
    <property type="evidence" value="ECO:0007669"/>
    <property type="project" value="InterPro"/>
</dbReference>
<evidence type="ECO:0000313" key="7">
    <source>
        <dbReference type="Proteomes" id="UP000316196"/>
    </source>
</evidence>
<dbReference type="PANTHER" id="PTHR30579">
    <property type="entry name" value="TRANSCRIPTIONAL REGULATOR"/>
    <property type="match status" value="1"/>
</dbReference>
<dbReference type="Pfam" id="PF00126">
    <property type="entry name" value="HTH_1"/>
    <property type="match status" value="1"/>
</dbReference>
<dbReference type="InterPro" id="IPR036390">
    <property type="entry name" value="WH_DNA-bd_sf"/>
</dbReference>
<dbReference type="PANTHER" id="PTHR30579:SF2">
    <property type="entry name" value="HTH-TYPE TRANSCRIPTIONAL REGULATOR ARGP"/>
    <property type="match status" value="1"/>
</dbReference>
<feature type="domain" description="HTH lysR-type" evidence="5">
    <location>
        <begin position="1"/>
        <end position="57"/>
    </location>
</feature>
<dbReference type="InterPro" id="IPR000847">
    <property type="entry name" value="LysR_HTH_N"/>
</dbReference>
<evidence type="ECO:0000313" key="6">
    <source>
        <dbReference type="EMBL" id="TQL63510.1"/>
    </source>
</evidence>
<dbReference type="Gene3D" id="1.10.10.10">
    <property type="entry name" value="Winged helix-like DNA-binding domain superfamily/Winged helix DNA-binding domain"/>
    <property type="match status" value="1"/>
</dbReference>
<keyword evidence="2" id="KW-0805">Transcription regulation</keyword>
<dbReference type="SUPFAM" id="SSF46785">
    <property type="entry name" value="Winged helix' DNA-binding domain"/>
    <property type="match status" value="1"/>
</dbReference>
<dbReference type="GO" id="GO:0003677">
    <property type="term" value="F:DNA binding"/>
    <property type="evidence" value="ECO:0007669"/>
    <property type="project" value="UniProtKB-KW"/>
</dbReference>
<dbReference type="SUPFAM" id="SSF53850">
    <property type="entry name" value="Periplasmic binding protein-like II"/>
    <property type="match status" value="1"/>
</dbReference>
<dbReference type="Gene3D" id="3.40.190.290">
    <property type="match status" value="1"/>
</dbReference>
<reference evidence="6 7" key="1">
    <citation type="submission" date="2019-06" db="EMBL/GenBank/DDBJ databases">
        <title>Sequencing the genomes of 1000 actinobacteria strains.</title>
        <authorList>
            <person name="Klenk H.-P."/>
        </authorList>
    </citation>
    <scope>NUCLEOTIDE SEQUENCE [LARGE SCALE GENOMIC DNA]</scope>
    <source>
        <strain evidence="6 7">DSM 8251</strain>
    </source>
</reference>
<keyword evidence="7" id="KW-1185">Reference proteome</keyword>
<dbReference type="OrthoDB" id="3252676at2"/>
<dbReference type="RefSeq" id="WP_142093225.1">
    <property type="nucleotide sequence ID" value="NZ_BAAAMD010000002.1"/>
</dbReference>
<proteinExistence type="inferred from homology"/>
<sequence>MDVGQLRTLAQVVESGTFERAAQELHITAPAVSQRIRALEREVGKVLVHRTVPIHITESGEPMLRLARQVLELHRSAMAEMGQGPEDTHELAIAVNADSVSTWFTGVLAEAHAWRDVSLYLHLEDEDHSRHLLQSGEVSSAITTSAKPVAGCRIVPLGSMRFRPMIAPTLLEEFGTSDGGVDLARCPLVMFSPKDDLQHEQLAAFRDVLGHIDPPHHTIPSSEAFVRAIADGLGWGMVATLQLAGARFAMTDADLAVVPGIEESHVQLYFQRWSTDTPALARLEQSVRRHAALLGDIVEMN</sequence>
<keyword evidence="4" id="KW-0804">Transcription</keyword>
<gene>
    <name evidence="6" type="ORF">FB460_1325</name>
</gene>
<keyword evidence="3" id="KW-0238">DNA-binding</keyword>
<organism evidence="6 7">
    <name type="scientific">Propioniferax innocua</name>
    <dbReference type="NCBI Taxonomy" id="1753"/>
    <lineage>
        <taxon>Bacteria</taxon>
        <taxon>Bacillati</taxon>
        <taxon>Actinomycetota</taxon>
        <taxon>Actinomycetes</taxon>
        <taxon>Propionibacteriales</taxon>
        <taxon>Propionibacteriaceae</taxon>
        <taxon>Propioniferax</taxon>
    </lineage>
</organism>
<protein>
    <submittedName>
        <fullName evidence="6">LysR family transcriptional regulator (Chromosome initiation inhibitor)</fullName>
    </submittedName>
</protein>
<dbReference type="InterPro" id="IPR036388">
    <property type="entry name" value="WH-like_DNA-bd_sf"/>
</dbReference>
<dbReference type="PRINTS" id="PR00039">
    <property type="entry name" value="HTHLYSR"/>
</dbReference>
<evidence type="ECO:0000256" key="1">
    <source>
        <dbReference type="ARBA" id="ARBA00009437"/>
    </source>
</evidence>
<dbReference type="AlphaFoldDB" id="A0A542ZTE5"/>
<name>A0A542ZTE5_9ACTN</name>
<accession>A0A542ZTE5</accession>
<dbReference type="Proteomes" id="UP000316196">
    <property type="component" value="Unassembled WGS sequence"/>
</dbReference>
<dbReference type="InterPro" id="IPR005119">
    <property type="entry name" value="LysR_subst-bd"/>
</dbReference>